<reference evidence="13" key="1">
    <citation type="submission" date="2020-12" db="EMBL/GenBank/DDBJ databases">
        <title>Oil enriched cultivation method for isolating marine PHA-producing bacteria.</title>
        <authorList>
            <person name="Zheng W."/>
            <person name="Yu S."/>
            <person name="Huang Y."/>
        </authorList>
    </citation>
    <scope>NUCLEOTIDE SEQUENCE</scope>
    <source>
        <strain evidence="13">SY-2-12</strain>
    </source>
</reference>
<dbReference type="NCBIfam" id="NF011202">
    <property type="entry name" value="PRK14608.1"/>
    <property type="match status" value="1"/>
</dbReference>
<dbReference type="GO" id="GO:0019288">
    <property type="term" value="P:isopentenyl diphosphate biosynthetic process, methylerythritol 4-phosphate pathway"/>
    <property type="evidence" value="ECO:0007669"/>
    <property type="project" value="UniProtKB-UniRule"/>
</dbReference>
<dbReference type="InterPro" id="IPR020568">
    <property type="entry name" value="Ribosomal_Su5_D2-typ_SF"/>
</dbReference>
<dbReference type="PANTHER" id="PTHR43527">
    <property type="entry name" value="4-DIPHOSPHOCYTIDYL-2-C-METHYL-D-ERYTHRITOL KINASE, CHLOROPLASTIC"/>
    <property type="match status" value="1"/>
</dbReference>
<evidence type="ECO:0000256" key="10">
    <source>
        <dbReference type="HAMAP-Rule" id="MF_00061"/>
    </source>
</evidence>
<gene>
    <name evidence="10" type="primary">ispE</name>
    <name evidence="13" type="ORF">JF539_12260</name>
</gene>
<dbReference type="PIRSF" id="PIRSF010376">
    <property type="entry name" value="IspE"/>
    <property type="match status" value="1"/>
</dbReference>
<dbReference type="Proteomes" id="UP000664096">
    <property type="component" value="Unassembled WGS sequence"/>
</dbReference>
<comment type="caution">
    <text evidence="10">Lacks conserved residue(s) required for the propagation of feature annotation.</text>
</comment>
<evidence type="ECO:0000313" key="14">
    <source>
        <dbReference type="Proteomes" id="UP000664096"/>
    </source>
</evidence>
<evidence type="ECO:0000256" key="5">
    <source>
        <dbReference type="ARBA" id="ARBA00022741"/>
    </source>
</evidence>
<accession>A0A939EGH5</accession>
<name>A0A939EGH5_9HYPH</name>
<dbReference type="HAMAP" id="MF_00061">
    <property type="entry name" value="IspE"/>
    <property type="match status" value="1"/>
</dbReference>
<dbReference type="GO" id="GO:0016114">
    <property type="term" value="P:terpenoid biosynthetic process"/>
    <property type="evidence" value="ECO:0007669"/>
    <property type="project" value="InterPro"/>
</dbReference>
<keyword evidence="5 10" id="KW-0547">Nucleotide-binding</keyword>
<dbReference type="AlphaFoldDB" id="A0A939EGH5"/>
<evidence type="ECO:0000256" key="4">
    <source>
        <dbReference type="ARBA" id="ARBA00022679"/>
    </source>
</evidence>
<protein>
    <recommendedName>
        <fullName evidence="3 10">4-diphosphocytidyl-2-C-methyl-D-erythritol kinase</fullName>
        <shortName evidence="10">CMK</shortName>
        <ecNumber evidence="2 10">2.7.1.148</ecNumber>
    </recommendedName>
    <alternativeName>
        <fullName evidence="9 10">4-(cytidine-5'-diphospho)-2-C-methyl-D-erythritol kinase</fullName>
    </alternativeName>
</protein>
<comment type="function">
    <text evidence="10">Catalyzes the phosphorylation of the position 2 hydroxy group of 4-diphosphocytidyl-2C-methyl-D-erythritol.</text>
</comment>
<dbReference type="SUPFAM" id="SSF55060">
    <property type="entry name" value="GHMP Kinase, C-terminal domain"/>
    <property type="match status" value="1"/>
</dbReference>
<dbReference type="GO" id="GO:0050515">
    <property type="term" value="F:4-(cytidine 5'-diphospho)-2-C-methyl-D-erythritol kinase activity"/>
    <property type="evidence" value="ECO:0007669"/>
    <property type="project" value="UniProtKB-UniRule"/>
</dbReference>
<feature type="domain" description="GHMP kinase C-terminal" evidence="12">
    <location>
        <begin position="213"/>
        <end position="278"/>
    </location>
</feature>
<dbReference type="InterPro" id="IPR013750">
    <property type="entry name" value="GHMP_kinase_C_dom"/>
</dbReference>
<dbReference type="Pfam" id="PF08544">
    <property type="entry name" value="GHMP_kinases_C"/>
    <property type="match status" value="1"/>
</dbReference>
<comment type="pathway">
    <text evidence="10">Isoprenoid biosynthesis; isopentenyl diphosphate biosynthesis via DXP pathway; isopentenyl diphosphate from 1-deoxy-D-xylulose 5-phosphate: step 3/6.</text>
</comment>
<evidence type="ECO:0000259" key="11">
    <source>
        <dbReference type="Pfam" id="PF00288"/>
    </source>
</evidence>
<feature type="domain" description="GHMP kinase N-terminal" evidence="11">
    <location>
        <begin position="75"/>
        <end position="145"/>
    </location>
</feature>
<evidence type="ECO:0000256" key="3">
    <source>
        <dbReference type="ARBA" id="ARBA00017473"/>
    </source>
</evidence>
<evidence type="ECO:0000313" key="13">
    <source>
        <dbReference type="EMBL" id="MBN9671109.1"/>
    </source>
</evidence>
<keyword evidence="4 10" id="KW-0808">Transferase</keyword>
<comment type="catalytic activity">
    <reaction evidence="10">
        <text>4-CDP-2-C-methyl-D-erythritol + ATP = 4-CDP-2-C-methyl-D-erythritol 2-phosphate + ADP + H(+)</text>
        <dbReference type="Rhea" id="RHEA:18437"/>
        <dbReference type="ChEBI" id="CHEBI:15378"/>
        <dbReference type="ChEBI" id="CHEBI:30616"/>
        <dbReference type="ChEBI" id="CHEBI:57823"/>
        <dbReference type="ChEBI" id="CHEBI:57919"/>
        <dbReference type="ChEBI" id="CHEBI:456216"/>
        <dbReference type="EC" id="2.7.1.148"/>
    </reaction>
</comment>
<organism evidence="13 14">
    <name type="scientific">Roseibium aggregatum</name>
    <dbReference type="NCBI Taxonomy" id="187304"/>
    <lineage>
        <taxon>Bacteria</taxon>
        <taxon>Pseudomonadati</taxon>
        <taxon>Pseudomonadota</taxon>
        <taxon>Alphaproteobacteria</taxon>
        <taxon>Hyphomicrobiales</taxon>
        <taxon>Stappiaceae</taxon>
        <taxon>Roseibium</taxon>
    </lineage>
</organism>
<dbReference type="Pfam" id="PF00288">
    <property type="entry name" value="GHMP_kinases_N"/>
    <property type="match status" value="1"/>
</dbReference>
<evidence type="ECO:0000256" key="9">
    <source>
        <dbReference type="ARBA" id="ARBA00032554"/>
    </source>
</evidence>
<evidence type="ECO:0000256" key="1">
    <source>
        <dbReference type="ARBA" id="ARBA00009684"/>
    </source>
</evidence>
<evidence type="ECO:0000256" key="8">
    <source>
        <dbReference type="ARBA" id="ARBA00023229"/>
    </source>
</evidence>
<keyword evidence="8 10" id="KW-0414">Isoprene biosynthesis</keyword>
<dbReference type="SUPFAM" id="SSF54211">
    <property type="entry name" value="Ribosomal protein S5 domain 2-like"/>
    <property type="match status" value="1"/>
</dbReference>
<comment type="caution">
    <text evidence="13">The sequence shown here is derived from an EMBL/GenBank/DDBJ whole genome shotgun (WGS) entry which is preliminary data.</text>
</comment>
<sequence>MSPSIPSAPRAELARARVNLTLHVTGRRPDGSHLLESLVAFPQIGDRIAIEPSDRLELVREGPFARDLDGPPESNLILKAIDGFAEATGIPVPDVRITLTKRLPVASGIGGGSSDAASTLRLLEDVTGTLLEDADLQRVARSLGAGVPVCLVPEPQLIRGSGGTLSPGPELPDCGVVLVNPRRAVSKPDVLETMTHWDNPPMPAVPERFESLGDLTGFLETCRNDLQDPAIRICDAIQNVLTVLDAEERIRFARMSGSGATCFGLCQTKDALDVERTLRAAHPHWWVASGPLS</sequence>
<dbReference type="EC" id="2.7.1.148" evidence="2 10"/>
<evidence type="ECO:0000256" key="6">
    <source>
        <dbReference type="ARBA" id="ARBA00022777"/>
    </source>
</evidence>
<keyword evidence="6 10" id="KW-0418">Kinase</keyword>
<dbReference type="InterPro" id="IPR006204">
    <property type="entry name" value="GHMP_kinase_N_dom"/>
</dbReference>
<evidence type="ECO:0000256" key="7">
    <source>
        <dbReference type="ARBA" id="ARBA00022840"/>
    </source>
</evidence>
<dbReference type="RefSeq" id="WP_207140966.1">
    <property type="nucleotide sequence ID" value="NZ_JAEKJZ010000002.1"/>
</dbReference>
<evidence type="ECO:0000256" key="2">
    <source>
        <dbReference type="ARBA" id="ARBA00012052"/>
    </source>
</evidence>
<dbReference type="Gene3D" id="3.30.70.890">
    <property type="entry name" value="GHMP kinase, C-terminal domain"/>
    <property type="match status" value="1"/>
</dbReference>
<evidence type="ECO:0000259" key="12">
    <source>
        <dbReference type="Pfam" id="PF08544"/>
    </source>
</evidence>
<keyword evidence="7 10" id="KW-0067">ATP-binding</keyword>
<dbReference type="InterPro" id="IPR004424">
    <property type="entry name" value="IspE"/>
</dbReference>
<dbReference type="GO" id="GO:0005524">
    <property type="term" value="F:ATP binding"/>
    <property type="evidence" value="ECO:0007669"/>
    <property type="project" value="UniProtKB-UniRule"/>
</dbReference>
<comment type="similarity">
    <text evidence="1 10">Belongs to the GHMP kinase family. IspE subfamily.</text>
</comment>
<dbReference type="InterPro" id="IPR036554">
    <property type="entry name" value="GHMP_kinase_C_sf"/>
</dbReference>
<dbReference type="PANTHER" id="PTHR43527:SF2">
    <property type="entry name" value="4-DIPHOSPHOCYTIDYL-2-C-METHYL-D-ERYTHRITOL KINASE, CHLOROPLASTIC"/>
    <property type="match status" value="1"/>
</dbReference>
<dbReference type="Gene3D" id="3.30.230.10">
    <property type="match status" value="1"/>
</dbReference>
<proteinExistence type="inferred from homology"/>
<dbReference type="EMBL" id="JAEKJZ010000002">
    <property type="protein sequence ID" value="MBN9671109.1"/>
    <property type="molecule type" value="Genomic_DNA"/>
</dbReference>
<dbReference type="InterPro" id="IPR014721">
    <property type="entry name" value="Ribsml_uS5_D2-typ_fold_subgr"/>
</dbReference>
<feature type="binding site" evidence="10">
    <location>
        <begin position="104"/>
        <end position="114"/>
    </location>
    <ligand>
        <name>ATP</name>
        <dbReference type="ChEBI" id="CHEBI:30616"/>
    </ligand>
</feature>